<sequence length="138" mass="14515">MADSESTVVFITGASRGIGKALTETYLLQPNHTVIASVRDTSSPSALSLQSLPTAPGSRALLVKIESTNPTDLSTAIKHLLDVGTNHIDVAIANTGGTSGRKLALVETAPPEDVLDLFEITAMAPLYFYQAVLPLLLK</sequence>
<comment type="caution">
    <text evidence="4">The sequence shown here is derived from an EMBL/GenBank/DDBJ whole genome shotgun (WGS) entry which is preliminary data.</text>
</comment>
<evidence type="ECO:0000256" key="1">
    <source>
        <dbReference type="ARBA" id="ARBA00006484"/>
    </source>
</evidence>
<keyword evidence="3" id="KW-0560">Oxidoreductase</keyword>
<evidence type="ECO:0000313" key="5">
    <source>
        <dbReference type="Proteomes" id="UP001175000"/>
    </source>
</evidence>
<dbReference type="GO" id="GO:0005737">
    <property type="term" value="C:cytoplasm"/>
    <property type="evidence" value="ECO:0007669"/>
    <property type="project" value="TreeGrafter"/>
</dbReference>
<dbReference type="Gene3D" id="3.40.50.720">
    <property type="entry name" value="NAD(P)-binding Rossmann-like Domain"/>
    <property type="match status" value="1"/>
</dbReference>
<evidence type="ECO:0000256" key="2">
    <source>
        <dbReference type="ARBA" id="ARBA00022857"/>
    </source>
</evidence>
<reference evidence="4" key="1">
    <citation type="submission" date="2023-06" db="EMBL/GenBank/DDBJ databases">
        <title>Genome-scale phylogeny and comparative genomics of the fungal order Sordariales.</title>
        <authorList>
            <consortium name="Lawrence Berkeley National Laboratory"/>
            <person name="Hensen N."/>
            <person name="Bonometti L."/>
            <person name="Westerberg I."/>
            <person name="Brannstrom I.O."/>
            <person name="Guillou S."/>
            <person name="Cros-Aarteil S."/>
            <person name="Calhoun S."/>
            <person name="Haridas S."/>
            <person name="Kuo A."/>
            <person name="Mondo S."/>
            <person name="Pangilinan J."/>
            <person name="Riley R."/>
            <person name="Labutti K."/>
            <person name="Andreopoulos B."/>
            <person name="Lipzen A."/>
            <person name="Chen C."/>
            <person name="Yanf M."/>
            <person name="Daum C."/>
            <person name="Ng V."/>
            <person name="Clum A."/>
            <person name="Steindorff A."/>
            <person name="Ohm R."/>
            <person name="Martin F."/>
            <person name="Silar P."/>
            <person name="Natvig D."/>
            <person name="Lalanne C."/>
            <person name="Gautier V."/>
            <person name="Ament-Velasquez S.L."/>
            <person name="Kruys A."/>
            <person name="Hutchinson M.I."/>
            <person name="Powell A.J."/>
            <person name="Barry K."/>
            <person name="Miller A.N."/>
            <person name="Grigoriev I.V."/>
            <person name="Debuchy R."/>
            <person name="Gladieux P."/>
            <person name="Thoren M.H."/>
            <person name="Johannesson H."/>
        </authorList>
    </citation>
    <scope>NUCLEOTIDE SEQUENCE</scope>
    <source>
        <strain evidence="4">CBS 606.72</strain>
    </source>
</reference>
<dbReference type="InterPro" id="IPR036291">
    <property type="entry name" value="NAD(P)-bd_dom_sf"/>
</dbReference>
<dbReference type="InterPro" id="IPR051468">
    <property type="entry name" value="Fungal_SecMetab_SDRs"/>
</dbReference>
<feature type="non-terminal residue" evidence="4">
    <location>
        <position position="138"/>
    </location>
</feature>
<gene>
    <name evidence="4" type="ORF">B0T14DRAFT_393542</name>
</gene>
<dbReference type="SUPFAM" id="SSF51735">
    <property type="entry name" value="NAD(P)-binding Rossmann-fold domains"/>
    <property type="match status" value="1"/>
</dbReference>
<evidence type="ECO:0000313" key="4">
    <source>
        <dbReference type="EMBL" id="KAK0620873.1"/>
    </source>
</evidence>
<dbReference type="PANTHER" id="PTHR43544">
    <property type="entry name" value="SHORT-CHAIN DEHYDROGENASE/REDUCTASE"/>
    <property type="match status" value="1"/>
</dbReference>
<dbReference type="GO" id="GO:0016491">
    <property type="term" value="F:oxidoreductase activity"/>
    <property type="evidence" value="ECO:0007669"/>
    <property type="project" value="UniProtKB-KW"/>
</dbReference>
<proteinExistence type="inferred from homology"/>
<dbReference type="AlphaFoldDB" id="A0AA40C198"/>
<dbReference type="Proteomes" id="UP001175000">
    <property type="component" value="Unassembled WGS sequence"/>
</dbReference>
<keyword evidence="2" id="KW-0521">NADP</keyword>
<name>A0AA40C198_9PEZI</name>
<evidence type="ECO:0000256" key="3">
    <source>
        <dbReference type="ARBA" id="ARBA00023002"/>
    </source>
</evidence>
<dbReference type="PRINTS" id="PR00081">
    <property type="entry name" value="GDHRDH"/>
</dbReference>
<organism evidence="4 5">
    <name type="scientific">Immersiella caudata</name>
    <dbReference type="NCBI Taxonomy" id="314043"/>
    <lineage>
        <taxon>Eukaryota</taxon>
        <taxon>Fungi</taxon>
        <taxon>Dikarya</taxon>
        <taxon>Ascomycota</taxon>
        <taxon>Pezizomycotina</taxon>
        <taxon>Sordariomycetes</taxon>
        <taxon>Sordariomycetidae</taxon>
        <taxon>Sordariales</taxon>
        <taxon>Lasiosphaeriaceae</taxon>
        <taxon>Immersiella</taxon>
    </lineage>
</organism>
<dbReference type="PANTHER" id="PTHR43544:SF7">
    <property type="entry name" value="NADB-LER2"/>
    <property type="match status" value="1"/>
</dbReference>
<dbReference type="InterPro" id="IPR002347">
    <property type="entry name" value="SDR_fam"/>
</dbReference>
<protein>
    <submittedName>
        <fullName evidence="4">Norsolorinic acid reductase-like protein</fullName>
    </submittedName>
</protein>
<dbReference type="EMBL" id="JAULSU010000004">
    <property type="protein sequence ID" value="KAK0620873.1"/>
    <property type="molecule type" value="Genomic_DNA"/>
</dbReference>
<dbReference type="Pfam" id="PF00106">
    <property type="entry name" value="adh_short"/>
    <property type="match status" value="1"/>
</dbReference>
<comment type="similarity">
    <text evidence="1">Belongs to the short-chain dehydrogenases/reductases (SDR) family.</text>
</comment>
<keyword evidence="5" id="KW-1185">Reference proteome</keyword>
<accession>A0AA40C198</accession>